<organism evidence="1 2">
    <name type="scientific">Escherichia coli (strain SMS-3-5 / SECEC)</name>
    <dbReference type="NCBI Taxonomy" id="439855"/>
    <lineage>
        <taxon>Bacteria</taxon>
        <taxon>Pseudomonadati</taxon>
        <taxon>Pseudomonadota</taxon>
        <taxon>Gammaproteobacteria</taxon>
        <taxon>Enterobacterales</taxon>
        <taxon>Enterobacteriaceae</taxon>
        <taxon>Escherichia</taxon>
    </lineage>
</organism>
<dbReference type="KEGG" id="ecm:EcSMS35_1724"/>
<dbReference type="Proteomes" id="UP000007011">
    <property type="component" value="Chromosome"/>
</dbReference>
<reference evidence="1 2" key="1">
    <citation type="journal article" date="2008" name="J. Bacteriol.">
        <title>Insights into the environmental resistance gene pool from the genome sequence of the multidrug-resistant environmental isolate Escherichia coli SMS-3-5.</title>
        <authorList>
            <person name="Fricke W.F."/>
            <person name="Wright M.S."/>
            <person name="Lindell A.H."/>
            <person name="Harkins D.M."/>
            <person name="Baker-Austin C."/>
            <person name="Ravel J."/>
            <person name="Stepanauskas R."/>
        </authorList>
    </citation>
    <scope>NUCLEOTIDE SEQUENCE [LARGE SCALE GENOMIC DNA]</scope>
    <source>
        <strain evidence="2">SMS-3-5 / SECEC</strain>
    </source>
</reference>
<dbReference type="AlphaFoldDB" id="B1LFG6"/>
<name>B1LFG6_ECOSM</name>
<sequence length="41" mass="4896">MLLATEQRSGKLIKAGKKIFAWIFMAALCRRRIFNHHPRRE</sequence>
<dbReference type="HOGENOM" id="CLU_3269238_0_0_6"/>
<accession>B1LFG6</accession>
<evidence type="ECO:0000313" key="2">
    <source>
        <dbReference type="Proteomes" id="UP000007011"/>
    </source>
</evidence>
<dbReference type="EMBL" id="CP000970">
    <property type="protein sequence ID" value="ACB19720.1"/>
    <property type="molecule type" value="Genomic_DNA"/>
</dbReference>
<gene>
    <name evidence="1" type="ordered locus">EcSMS35_1724</name>
</gene>
<evidence type="ECO:0000313" key="1">
    <source>
        <dbReference type="EMBL" id="ACB19720.1"/>
    </source>
</evidence>
<proteinExistence type="predicted"/>
<protein>
    <submittedName>
        <fullName evidence="1">Uncharacterized protein</fullName>
    </submittedName>
</protein>